<dbReference type="InterPro" id="IPR000073">
    <property type="entry name" value="AB_hydrolase_1"/>
</dbReference>
<dbReference type="PANTHER" id="PTHR43194">
    <property type="entry name" value="HYDROLASE ALPHA/BETA FOLD FAMILY"/>
    <property type="match status" value="1"/>
</dbReference>
<dbReference type="Gene3D" id="3.40.50.1820">
    <property type="entry name" value="alpha/beta hydrolase"/>
    <property type="match status" value="1"/>
</dbReference>
<dbReference type="SUPFAM" id="SSF53474">
    <property type="entry name" value="alpha/beta-Hydrolases"/>
    <property type="match status" value="1"/>
</dbReference>
<dbReference type="KEGG" id="cja:CJA_2305"/>
<dbReference type="AlphaFoldDB" id="B3PJU5"/>
<gene>
    <name evidence="2" type="ordered locus">CJA_2305</name>
</gene>
<feature type="domain" description="AB hydrolase-1" evidence="1">
    <location>
        <begin position="5"/>
        <end position="248"/>
    </location>
</feature>
<protein>
    <recommendedName>
        <fullName evidence="1">AB hydrolase-1 domain-containing protein</fullName>
    </recommendedName>
</protein>
<dbReference type="STRING" id="498211.CJA_2305"/>
<name>B3PJU5_CELJU</name>
<dbReference type="eggNOG" id="COG2267">
    <property type="taxonomic scope" value="Bacteria"/>
</dbReference>
<accession>B3PJU5</accession>
<dbReference type="InterPro" id="IPR050228">
    <property type="entry name" value="Carboxylesterase_BioH"/>
</dbReference>
<sequence>MSATLLFIHGAWLTPAIWQPWQRRYEALGYTTLAPAWPLLDRPIAQLRDAPDSELGQLTLGRILDHYATIIATLPEPPILIGHSYGGLIAQMLLDRGLGKAAVSIAPAPAAGIWPGLKAFRSALPVFLAWRGWSRALTMSQESFARHFANGLDEYAQRKVYEEHLVPTPGRIYYQSVLGINSSINWRKSDRAPLLLIAAQNDRIVEPGMVKQQFERYRAASAHTELHSFPERGHWLIADQRWEEVADAVLAWAKLQ</sequence>
<dbReference type="ESTHER" id="celju-b3pju5">
    <property type="family name" value="6_AlphaBeta_hydrolase"/>
</dbReference>
<dbReference type="EMBL" id="CP000934">
    <property type="protein sequence ID" value="ACE85695.1"/>
    <property type="molecule type" value="Genomic_DNA"/>
</dbReference>
<evidence type="ECO:0000259" key="1">
    <source>
        <dbReference type="Pfam" id="PF12697"/>
    </source>
</evidence>
<keyword evidence="3" id="KW-1185">Reference proteome</keyword>
<dbReference type="Pfam" id="PF12697">
    <property type="entry name" value="Abhydrolase_6"/>
    <property type="match status" value="1"/>
</dbReference>
<dbReference type="PANTHER" id="PTHR43194:SF2">
    <property type="entry name" value="PEROXISOMAL MEMBRANE PROTEIN LPX1"/>
    <property type="match status" value="1"/>
</dbReference>
<organism evidence="2 3">
    <name type="scientific">Cellvibrio japonicus (strain Ueda107)</name>
    <name type="common">Pseudomonas fluorescens subsp. cellulosa</name>
    <dbReference type="NCBI Taxonomy" id="498211"/>
    <lineage>
        <taxon>Bacteria</taxon>
        <taxon>Pseudomonadati</taxon>
        <taxon>Pseudomonadota</taxon>
        <taxon>Gammaproteobacteria</taxon>
        <taxon>Cellvibrionales</taxon>
        <taxon>Cellvibrionaceae</taxon>
        <taxon>Cellvibrio</taxon>
    </lineage>
</organism>
<dbReference type="HOGENOM" id="CLU_051715_3_1_6"/>
<dbReference type="RefSeq" id="WP_012487905.1">
    <property type="nucleotide sequence ID" value="NC_010995.1"/>
</dbReference>
<dbReference type="OrthoDB" id="9806902at2"/>
<evidence type="ECO:0000313" key="2">
    <source>
        <dbReference type="EMBL" id="ACE85695.1"/>
    </source>
</evidence>
<proteinExistence type="predicted"/>
<dbReference type="Proteomes" id="UP000001036">
    <property type="component" value="Chromosome"/>
</dbReference>
<dbReference type="InterPro" id="IPR029058">
    <property type="entry name" value="AB_hydrolase_fold"/>
</dbReference>
<evidence type="ECO:0000313" key="3">
    <source>
        <dbReference type="Proteomes" id="UP000001036"/>
    </source>
</evidence>
<reference evidence="2 3" key="1">
    <citation type="journal article" date="2008" name="J. Bacteriol.">
        <title>Insights into plant cell wall degradation from the genome sequence of the soil bacterium Cellvibrio japonicus.</title>
        <authorList>
            <person name="Deboy R.T."/>
            <person name="Mongodin E.F."/>
            <person name="Fouts D.E."/>
            <person name="Tailford L.E."/>
            <person name="Khouri H."/>
            <person name="Emerson J.B."/>
            <person name="Mohamoud Y."/>
            <person name="Watkins K."/>
            <person name="Henrissat B."/>
            <person name="Gilbert H.J."/>
            <person name="Nelson K.E."/>
        </authorList>
    </citation>
    <scope>NUCLEOTIDE SEQUENCE [LARGE SCALE GENOMIC DNA]</scope>
    <source>
        <strain evidence="2 3">Ueda107</strain>
    </source>
</reference>